<keyword evidence="1" id="KW-0812">Transmembrane</keyword>
<feature type="transmembrane region" description="Helical" evidence="1">
    <location>
        <begin position="20"/>
        <end position="37"/>
    </location>
</feature>
<keyword evidence="1" id="KW-0472">Membrane</keyword>
<dbReference type="InterPro" id="IPR003399">
    <property type="entry name" value="Mce/MlaD"/>
</dbReference>
<keyword evidence="3" id="KW-0150">Chloroplast</keyword>
<sequence>MKQFKSLNFLPQNIKLFSIFYYLLILFIIILFLGFNIKKKHSYSLFIEFSNAQGIKEGTSVNFRGAKVGYIKNMYIKVSSILVLVHINSCNILIPKKSQIEVNQAGLFNDAVIDIVPLNEFGFFANDEKKFFMQRVDVFSKSCLSSRFLCNYHFLKGSRGLNYDDLIRASTRIAQRFDDPRFFNFFYIFLQNNLDISENVLYLFANISKISYLVAYFLHTRLLKYMI</sequence>
<protein>
    <recommendedName>
        <fullName evidence="2">Mce/MlaD domain-containing protein</fullName>
    </recommendedName>
</protein>
<dbReference type="PANTHER" id="PTHR34675">
    <property type="entry name" value="PROTEIN TRIGALACTOSYLDIACYLGLYCEROL 2, CHLOROPLASTIC"/>
    <property type="match status" value="1"/>
</dbReference>
<feature type="domain" description="Mce/MlaD" evidence="2">
    <location>
        <begin position="42"/>
        <end position="117"/>
    </location>
</feature>
<keyword evidence="3" id="KW-0934">Plastid</keyword>
<keyword evidence="1" id="KW-1133">Transmembrane helix</keyword>
<dbReference type="GeneID" id="33352996"/>
<evidence type="ECO:0000313" key="3">
    <source>
        <dbReference type="EMBL" id="ARW59541.1"/>
    </source>
</evidence>
<name>A0A1Z1M0Z3_9FLOR</name>
<geneLocation type="chloroplast" evidence="3"/>
<evidence type="ECO:0000256" key="1">
    <source>
        <dbReference type="SAM" id="Phobius"/>
    </source>
</evidence>
<dbReference type="AlphaFoldDB" id="A0A1Z1M0Z3"/>
<dbReference type="PANTHER" id="PTHR34675:SF1">
    <property type="entry name" value="PROTEIN TRIGALACTOSYLDIACYLGLYCEROL 2, CHLOROPLASTIC"/>
    <property type="match status" value="1"/>
</dbReference>
<accession>A0A1Z1M0Z3</accession>
<dbReference type="InterPro" id="IPR039342">
    <property type="entry name" value="TGD2-like"/>
</dbReference>
<proteinExistence type="predicted"/>
<organism evidence="3">
    <name type="scientific">Platysiphonia delicata</name>
    <dbReference type="NCBI Taxonomy" id="2006979"/>
    <lineage>
        <taxon>Eukaryota</taxon>
        <taxon>Rhodophyta</taxon>
        <taxon>Florideophyceae</taxon>
        <taxon>Rhodymeniophycidae</taxon>
        <taxon>Ceramiales</taxon>
        <taxon>Delesseriaceae</taxon>
        <taxon>Platysiphonia</taxon>
    </lineage>
</organism>
<evidence type="ECO:0000259" key="2">
    <source>
        <dbReference type="Pfam" id="PF02470"/>
    </source>
</evidence>
<dbReference type="Pfam" id="PF02470">
    <property type="entry name" value="MlaD"/>
    <property type="match status" value="1"/>
</dbReference>
<dbReference type="EMBL" id="MF101409">
    <property type="protein sequence ID" value="ARW59541.1"/>
    <property type="molecule type" value="Genomic_DNA"/>
</dbReference>
<gene>
    <name evidence="3" type="primary">ycf22</name>
</gene>
<reference evidence="3" key="1">
    <citation type="journal article" date="2017" name="J. Phycol.">
        <title>Analysis of chloroplast genomes and a supermatrix inform reclassification of the Rhodomelaceae (Rhodophyta).</title>
        <authorList>
            <person name="Diaz-Tapia P."/>
            <person name="Maggs C.A."/>
            <person name="West J.A."/>
            <person name="Verbruggen H."/>
        </authorList>
    </citation>
    <scope>NUCLEOTIDE SEQUENCE</scope>
    <source>
        <strain evidence="3">HV1445</strain>
    </source>
</reference>
<dbReference type="RefSeq" id="YP_009391397.1">
    <property type="nucleotide sequence ID" value="NC_035258.1"/>
</dbReference>